<evidence type="ECO:0000313" key="4">
    <source>
        <dbReference type="Proteomes" id="UP000011083"/>
    </source>
</evidence>
<dbReference type="GeneID" id="14923030"/>
<evidence type="ECO:0000256" key="1">
    <source>
        <dbReference type="SAM" id="Coils"/>
    </source>
</evidence>
<dbReference type="EMBL" id="KB007890">
    <property type="protein sequence ID" value="ELR22106.1"/>
    <property type="molecule type" value="Genomic_DNA"/>
</dbReference>
<accession>L8HCM8</accession>
<feature type="coiled-coil region" evidence="1">
    <location>
        <begin position="53"/>
        <end position="92"/>
    </location>
</feature>
<keyword evidence="1" id="KW-0175">Coiled coil</keyword>
<proteinExistence type="predicted"/>
<dbReference type="Proteomes" id="UP000011083">
    <property type="component" value="Unassembled WGS sequence"/>
</dbReference>
<dbReference type="KEGG" id="acan:ACA1_159020"/>
<keyword evidence="4" id="KW-1185">Reference proteome</keyword>
<evidence type="ECO:0000313" key="3">
    <source>
        <dbReference type="EMBL" id="ELR22106.1"/>
    </source>
</evidence>
<reference evidence="3 4" key="1">
    <citation type="journal article" date="2013" name="Genome Biol.">
        <title>Genome of Acanthamoeba castellanii highlights extensive lateral gene transfer and early evolution of tyrosine kinase signaling.</title>
        <authorList>
            <person name="Clarke M."/>
            <person name="Lohan A.J."/>
            <person name="Liu B."/>
            <person name="Lagkouvardos I."/>
            <person name="Roy S."/>
            <person name="Zafar N."/>
            <person name="Bertelli C."/>
            <person name="Schilde C."/>
            <person name="Kianianmomeni A."/>
            <person name="Burglin T.R."/>
            <person name="Frech C."/>
            <person name="Turcotte B."/>
            <person name="Kopec K.O."/>
            <person name="Synnott J.M."/>
            <person name="Choo C."/>
            <person name="Paponov I."/>
            <person name="Finkler A."/>
            <person name="Soon Heng Tan C."/>
            <person name="Hutchins A.P."/>
            <person name="Weinmeier T."/>
            <person name="Rattei T."/>
            <person name="Chu J.S."/>
            <person name="Gimenez G."/>
            <person name="Irimia M."/>
            <person name="Rigden D.J."/>
            <person name="Fitzpatrick D.A."/>
            <person name="Lorenzo-Morales J."/>
            <person name="Bateman A."/>
            <person name="Chiu C.H."/>
            <person name="Tang P."/>
            <person name="Hegemann P."/>
            <person name="Fromm H."/>
            <person name="Raoult D."/>
            <person name="Greub G."/>
            <person name="Miranda-Saavedra D."/>
            <person name="Chen N."/>
            <person name="Nash P."/>
            <person name="Ginger M.L."/>
            <person name="Horn M."/>
            <person name="Schaap P."/>
            <person name="Caler L."/>
            <person name="Loftus B."/>
        </authorList>
    </citation>
    <scope>NUCLEOTIDE SEQUENCE [LARGE SCALE GENOMIC DNA]</scope>
    <source>
        <strain evidence="3 4">Neff</strain>
    </source>
</reference>
<dbReference type="VEuPathDB" id="AmoebaDB:ACA1_159020"/>
<sequence>MFAPSRRLALSRPSSVASTSFGRFPTFASSSTSSFTLPALGTRTYVTNVKRIARREKRRLAEKALVKAEAEKQATEAAVAATKQQVDAVMEEAANLAHADSSAQQQAGKGNLDRDIVKEMDGNVRMKPRHSPLSAA</sequence>
<organism evidence="3 4">
    <name type="scientific">Acanthamoeba castellanii (strain ATCC 30010 / Neff)</name>
    <dbReference type="NCBI Taxonomy" id="1257118"/>
    <lineage>
        <taxon>Eukaryota</taxon>
        <taxon>Amoebozoa</taxon>
        <taxon>Discosea</taxon>
        <taxon>Longamoebia</taxon>
        <taxon>Centramoebida</taxon>
        <taxon>Acanthamoebidae</taxon>
        <taxon>Acanthamoeba</taxon>
    </lineage>
</organism>
<dbReference type="AlphaFoldDB" id="L8HCM8"/>
<protein>
    <submittedName>
        <fullName evidence="3">Uncharacterized protein</fullName>
    </submittedName>
</protein>
<name>L8HCM8_ACACF</name>
<evidence type="ECO:0000256" key="2">
    <source>
        <dbReference type="SAM" id="MobiDB-lite"/>
    </source>
</evidence>
<dbReference type="RefSeq" id="XP_004348564.1">
    <property type="nucleotide sequence ID" value="XM_004348514.1"/>
</dbReference>
<feature type="region of interest" description="Disordered" evidence="2">
    <location>
        <begin position="1"/>
        <end position="34"/>
    </location>
</feature>
<gene>
    <name evidence="3" type="ORF">ACA1_159020</name>
</gene>